<protein>
    <recommendedName>
        <fullName evidence="6">CBS domain-containing protein</fullName>
    </recommendedName>
</protein>
<feature type="compositionally biased region" description="Polar residues" evidence="5">
    <location>
        <begin position="434"/>
        <end position="448"/>
    </location>
</feature>
<dbReference type="InterPro" id="IPR050511">
    <property type="entry name" value="AMPK_gamma/SDS23_families"/>
</dbReference>
<name>A8Q0H6_MALGO</name>
<feature type="region of interest" description="Disordered" evidence="5">
    <location>
        <begin position="434"/>
        <end position="560"/>
    </location>
</feature>
<feature type="region of interest" description="Disordered" evidence="5">
    <location>
        <begin position="1"/>
        <end position="31"/>
    </location>
</feature>
<dbReference type="InterPro" id="IPR046342">
    <property type="entry name" value="CBS_dom_sf"/>
</dbReference>
<dbReference type="PANTHER" id="PTHR13780:SF35">
    <property type="entry name" value="LD22662P"/>
    <property type="match status" value="1"/>
</dbReference>
<dbReference type="RefSeq" id="XP_001731035.1">
    <property type="nucleotide sequence ID" value="XM_001730983.1"/>
</dbReference>
<dbReference type="GO" id="GO:0005737">
    <property type="term" value="C:cytoplasm"/>
    <property type="evidence" value="ECO:0007669"/>
    <property type="project" value="TreeGrafter"/>
</dbReference>
<evidence type="ECO:0000256" key="5">
    <source>
        <dbReference type="SAM" id="MobiDB-lite"/>
    </source>
</evidence>
<dbReference type="Gene3D" id="3.10.580.10">
    <property type="entry name" value="CBS-domain"/>
    <property type="match status" value="2"/>
</dbReference>
<dbReference type="STRING" id="425265.A8Q0H6"/>
<dbReference type="SUPFAM" id="SSF54631">
    <property type="entry name" value="CBS-domain pair"/>
    <property type="match status" value="2"/>
</dbReference>
<feature type="compositionally biased region" description="Polar residues" evidence="5">
    <location>
        <begin position="522"/>
        <end position="560"/>
    </location>
</feature>
<gene>
    <name evidence="7" type="ORF">MGL_2034</name>
</gene>
<comment type="similarity">
    <text evidence="1">Belongs to the 5'-AMP-activated protein kinase gamma subunit family.</text>
</comment>
<evidence type="ECO:0000256" key="3">
    <source>
        <dbReference type="ARBA" id="ARBA00023122"/>
    </source>
</evidence>
<dbReference type="PANTHER" id="PTHR13780">
    <property type="entry name" value="AMP-ACTIVATED PROTEIN KINASE, GAMMA REGULATORY SUBUNIT"/>
    <property type="match status" value="1"/>
</dbReference>
<dbReference type="GeneID" id="5855342"/>
<dbReference type="Pfam" id="PF00571">
    <property type="entry name" value="CBS"/>
    <property type="match status" value="1"/>
</dbReference>
<accession>A8Q0H6</accession>
<evidence type="ECO:0000313" key="7">
    <source>
        <dbReference type="EMBL" id="EDP43821.1"/>
    </source>
</evidence>
<keyword evidence="8" id="KW-1185">Reference proteome</keyword>
<evidence type="ECO:0000256" key="1">
    <source>
        <dbReference type="ARBA" id="ARBA00006750"/>
    </source>
</evidence>
<keyword evidence="2" id="KW-0677">Repeat</keyword>
<dbReference type="FunCoup" id="A8Q0H6">
    <property type="interactions" value="111"/>
</dbReference>
<evidence type="ECO:0000256" key="2">
    <source>
        <dbReference type="ARBA" id="ARBA00022737"/>
    </source>
</evidence>
<evidence type="ECO:0000259" key="6">
    <source>
        <dbReference type="PROSITE" id="PS51371"/>
    </source>
</evidence>
<dbReference type="Proteomes" id="UP000008837">
    <property type="component" value="Unassembled WGS sequence"/>
</dbReference>
<organism evidence="7 8">
    <name type="scientific">Malassezia globosa (strain ATCC MYA-4612 / CBS 7966)</name>
    <name type="common">Dandruff-associated fungus</name>
    <dbReference type="NCBI Taxonomy" id="425265"/>
    <lineage>
        <taxon>Eukaryota</taxon>
        <taxon>Fungi</taxon>
        <taxon>Dikarya</taxon>
        <taxon>Basidiomycota</taxon>
        <taxon>Ustilaginomycotina</taxon>
        <taxon>Malasseziomycetes</taxon>
        <taxon>Malasseziales</taxon>
        <taxon>Malasseziaceae</taxon>
        <taxon>Malassezia</taxon>
    </lineage>
</organism>
<dbReference type="PROSITE" id="PS51371">
    <property type="entry name" value="CBS"/>
    <property type="match status" value="1"/>
</dbReference>
<sequence>MSAMASAGDGGDTAMPPVDSSTAGEASPADPCFTSASARRFDRRLATLKNHHLHSLHAIRHFLRTHSSYDVLPVSFRLVVLDTQLSIKSAIDVMFQSGVVSAPLWRSTLNEDTLDTSKRPGFAGMITVNDIIHLIQYYHYTAANYDTAKLDVETLRLERLREIEHALNVPPPPLLWIGPLSPLTEAGELLVRTHARRLPLLDYNEDLRVESVLSVLTQYRLLKFIAMNCRETSGLKASIGSLGIGTYTYAHQLERKQRTPHARLRMQSETPPPPDAGPFWPLLTATLDTTVFDVVHMFSDNGISAVPIIDDEGDVVDIYESVDVMTLLRTGAYYQLDLTIRQALERRPADYAGIVCCSSDDSLASIFTVLKQRRMHRMLIIDPVCTESEPPTPNTSTESLVEENVASIPLCPKSRLVGVLSLCDVLRYIIGQPTQPVDVTPLPGSTSDAHFPPSISHTASVSASVSASASAPTSSTTTSMTSSTNTSTPMPSSSSSTTSPSPDMGSVMKTGTDTDTDAESGANAQTFVPSMMNRSPSESSGSSVATTTYAGHIPQTTPFS</sequence>
<dbReference type="OMA" id="PPMISIH"/>
<dbReference type="AlphaFoldDB" id="A8Q0H6"/>
<dbReference type="GO" id="GO:0005634">
    <property type="term" value="C:nucleus"/>
    <property type="evidence" value="ECO:0007669"/>
    <property type="project" value="TreeGrafter"/>
</dbReference>
<dbReference type="GO" id="GO:0019901">
    <property type="term" value="F:protein kinase binding"/>
    <property type="evidence" value="ECO:0007669"/>
    <property type="project" value="TreeGrafter"/>
</dbReference>
<dbReference type="OrthoDB" id="286637at2759"/>
<proteinExistence type="inferred from homology"/>
<dbReference type="InParanoid" id="A8Q0H6"/>
<feature type="domain" description="CBS" evidence="6">
    <location>
        <begin position="276"/>
        <end position="338"/>
    </location>
</feature>
<dbReference type="GO" id="GO:0019887">
    <property type="term" value="F:protein kinase regulator activity"/>
    <property type="evidence" value="ECO:0007669"/>
    <property type="project" value="TreeGrafter"/>
</dbReference>
<reference evidence="7 8" key="1">
    <citation type="journal article" date="2007" name="Proc. Natl. Acad. Sci. U.S.A.">
        <title>Dandruff-associated Malassezia genomes reveal convergent and divergent virulence traits shared with plant and human fungal pathogens.</title>
        <authorList>
            <person name="Xu J."/>
            <person name="Saunders C.W."/>
            <person name="Hu P."/>
            <person name="Grant R.A."/>
            <person name="Boekhout T."/>
            <person name="Kuramae E.E."/>
            <person name="Kronstad J.W."/>
            <person name="Deangelis Y.M."/>
            <person name="Reeder N.L."/>
            <person name="Johnstone K.R."/>
            <person name="Leland M."/>
            <person name="Fieno A.M."/>
            <person name="Begley W.M."/>
            <person name="Sun Y."/>
            <person name="Lacey M.P."/>
            <person name="Chaudhary T."/>
            <person name="Keough T."/>
            <person name="Chu L."/>
            <person name="Sears R."/>
            <person name="Yuan B."/>
            <person name="Dawson T.L.Jr."/>
        </authorList>
    </citation>
    <scope>NUCLEOTIDE SEQUENCE [LARGE SCALE GENOMIC DNA]</scope>
    <source>
        <strain evidence="8">ATCC MYA-4612 / CBS 7966</strain>
    </source>
</reference>
<keyword evidence="3 4" id="KW-0129">CBS domain</keyword>
<dbReference type="GO" id="GO:0031588">
    <property type="term" value="C:nucleotide-activated protein kinase complex"/>
    <property type="evidence" value="ECO:0007669"/>
    <property type="project" value="TreeGrafter"/>
</dbReference>
<dbReference type="VEuPathDB" id="FungiDB:MGL_2034"/>
<dbReference type="GO" id="GO:0016208">
    <property type="term" value="F:AMP binding"/>
    <property type="evidence" value="ECO:0007669"/>
    <property type="project" value="TreeGrafter"/>
</dbReference>
<evidence type="ECO:0000256" key="4">
    <source>
        <dbReference type="PROSITE-ProRule" id="PRU00703"/>
    </source>
</evidence>
<dbReference type="EMBL" id="AAYY01000006">
    <property type="protein sequence ID" value="EDP43821.1"/>
    <property type="molecule type" value="Genomic_DNA"/>
</dbReference>
<dbReference type="KEGG" id="mgl:MGL_2034"/>
<comment type="caution">
    <text evidence="7">The sequence shown here is derived from an EMBL/GenBank/DDBJ whole genome shotgun (WGS) entry which is preliminary data.</text>
</comment>
<dbReference type="SMART" id="SM00116">
    <property type="entry name" value="CBS"/>
    <property type="match status" value="4"/>
</dbReference>
<feature type="compositionally biased region" description="Low complexity" evidence="5">
    <location>
        <begin position="458"/>
        <end position="502"/>
    </location>
</feature>
<dbReference type="InterPro" id="IPR000644">
    <property type="entry name" value="CBS_dom"/>
</dbReference>
<evidence type="ECO:0000313" key="8">
    <source>
        <dbReference type="Proteomes" id="UP000008837"/>
    </source>
</evidence>